<sequence length="417" mass="43173">MDSHGRDAATLTGRIDRLDVRIHAFVPEPDREGRLAAEASAAAARWPDAAARPPLYGIPVGVKDIVHAAGLDTRAGSALPPEALAGEEATVVRRLKDAGALVAGKTVTAEFAVLAPGPTRNPHDPGHTPGGSSSGSAAAVAAGAVPLAIGTQTVGSMIRPAAYCGVTGFKPTYGRIPMDGVIANAPSFDTLGVYAADVAGVALAAAAVCDDWRPVAPGGGLPVLGVPGGPYLRCAGSEALDAFDAHVGLLREAGFEVRRVPVMDDFEQIRAQLFTMNRYEVARTHAGWFAEYSALYRPETVAAIREGQAVTAREYARAVRERADFQDRVASAASAHGVDLWVTPAATGPAPRGLATTGSSVMCLPWSHAGLPSLCVRTRRAGRLPMGLQLVGGRGADERLLAWAPALEAAVAEPGRR</sequence>
<proteinExistence type="predicted"/>
<organism evidence="3 4">
    <name type="scientific">Streptomyces albidochromogenes</name>
    <dbReference type="NCBI Taxonomy" id="329524"/>
    <lineage>
        <taxon>Bacteria</taxon>
        <taxon>Bacillati</taxon>
        <taxon>Actinomycetota</taxon>
        <taxon>Actinomycetes</taxon>
        <taxon>Kitasatosporales</taxon>
        <taxon>Streptomycetaceae</taxon>
        <taxon>Streptomyces</taxon>
    </lineage>
</organism>
<protein>
    <submittedName>
        <fullName evidence="3">Amidase</fullName>
    </submittedName>
</protein>
<evidence type="ECO:0000313" key="3">
    <source>
        <dbReference type="EMBL" id="MFD5101989.1"/>
    </source>
</evidence>
<reference evidence="3 4" key="1">
    <citation type="submission" date="2024-09" db="EMBL/GenBank/DDBJ databases">
        <title>The Natural Products Discovery Center: Release of the First 8490 Sequenced Strains for Exploring Actinobacteria Biosynthetic Diversity.</title>
        <authorList>
            <person name="Kalkreuter E."/>
            <person name="Kautsar S.A."/>
            <person name="Yang D."/>
            <person name="Bader C.D."/>
            <person name="Teijaro C.N."/>
            <person name="Fluegel L."/>
            <person name="Davis C.M."/>
            <person name="Simpson J.R."/>
            <person name="Lauterbach L."/>
            <person name="Steele A.D."/>
            <person name="Gui C."/>
            <person name="Meng S."/>
            <person name="Li G."/>
            <person name="Viehrig K."/>
            <person name="Ye F."/>
            <person name="Su P."/>
            <person name="Kiefer A.F."/>
            <person name="Nichols A."/>
            <person name="Cepeda A.J."/>
            <person name="Yan W."/>
            <person name="Fan B."/>
            <person name="Jiang Y."/>
            <person name="Adhikari A."/>
            <person name="Zheng C.-J."/>
            <person name="Schuster L."/>
            <person name="Cowan T.M."/>
            <person name="Smanski M.J."/>
            <person name="Chevrette M.G."/>
            <person name="De Carvalho L.P.S."/>
            <person name="Shen B."/>
        </authorList>
    </citation>
    <scope>NUCLEOTIDE SEQUENCE [LARGE SCALE GENOMIC DNA]</scope>
    <source>
        <strain evidence="3 4">NPDC058348</strain>
    </source>
</reference>
<accession>A0ABW6FVV5</accession>
<dbReference type="InterPro" id="IPR036928">
    <property type="entry name" value="AS_sf"/>
</dbReference>
<dbReference type="PANTHER" id="PTHR11895:SF67">
    <property type="entry name" value="AMIDASE DOMAIN-CONTAINING PROTEIN"/>
    <property type="match status" value="1"/>
</dbReference>
<keyword evidence="4" id="KW-1185">Reference proteome</keyword>
<dbReference type="SUPFAM" id="SSF75304">
    <property type="entry name" value="Amidase signature (AS) enzymes"/>
    <property type="match status" value="1"/>
</dbReference>
<name>A0ABW6FVV5_9ACTN</name>
<gene>
    <name evidence="3" type="ORF">ACFWJN_23915</name>
</gene>
<feature type="domain" description="Amidase" evidence="2">
    <location>
        <begin position="242"/>
        <end position="401"/>
    </location>
</feature>
<dbReference type="Gene3D" id="3.90.1300.10">
    <property type="entry name" value="Amidase signature (AS) domain"/>
    <property type="match status" value="1"/>
</dbReference>
<feature type="domain" description="Amidase" evidence="2">
    <location>
        <begin position="14"/>
        <end position="213"/>
    </location>
</feature>
<dbReference type="EMBL" id="JBHXIJ010000204">
    <property type="protein sequence ID" value="MFD5101989.1"/>
    <property type="molecule type" value="Genomic_DNA"/>
</dbReference>
<dbReference type="InterPro" id="IPR023631">
    <property type="entry name" value="Amidase_dom"/>
</dbReference>
<dbReference type="RefSeq" id="WP_386718232.1">
    <property type="nucleotide sequence ID" value="NZ_JBHXIJ010000204.1"/>
</dbReference>
<feature type="region of interest" description="Disordered" evidence="1">
    <location>
        <begin position="115"/>
        <end position="137"/>
    </location>
</feature>
<dbReference type="Proteomes" id="UP001598448">
    <property type="component" value="Unassembled WGS sequence"/>
</dbReference>
<dbReference type="InterPro" id="IPR000120">
    <property type="entry name" value="Amidase"/>
</dbReference>
<evidence type="ECO:0000256" key="1">
    <source>
        <dbReference type="SAM" id="MobiDB-lite"/>
    </source>
</evidence>
<dbReference type="PANTHER" id="PTHR11895">
    <property type="entry name" value="TRANSAMIDASE"/>
    <property type="match status" value="1"/>
</dbReference>
<dbReference type="Pfam" id="PF01425">
    <property type="entry name" value="Amidase"/>
    <property type="match status" value="2"/>
</dbReference>
<comment type="caution">
    <text evidence="3">The sequence shown here is derived from an EMBL/GenBank/DDBJ whole genome shotgun (WGS) entry which is preliminary data.</text>
</comment>
<evidence type="ECO:0000259" key="2">
    <source>
        <dbReference type="Pfam" id="PF01425"/>
    </source>
</evidence>
<evidence type="ECO:0000313" key="4">
    <source>
        <dbReference type="Proteomes" id="UP001598448"/>
    </source>
</evidence>